<sequence length="152" mass="17191">MADDEYTEDQKELINLVKETSYNSLELINEILEATNISSIELNPEPVEINSLVNNSVELLRFKASEKGQKIFYEPLGAPLEILISREKIWRVISNLISNAIKFSPTGAPIFVKLVKEKDEVVISVLDNGIGIPEKLKDQIFNMFTTYMCALI</sequence>
<dbReference type="InterPro" id="IPR036890">
    <property type="entry name" value="HATPase_C_sf"/>
</dbReference>
<keyword evidence="5" id="KW-0902">Two-component regulatory system</keyword>
<evidence type="ECO:0000256" key="3">
    <source>
        <dbReference type="ARBA" id="ARBA00022679"/>
    </source>
</evidence>
<protein>
    <recommendedName>
        <fullName evidence="2">histidine kinase</fullName>
        <ecNumber evidence="2">2.7.13.3</ecNumber>
    </recommendedName>
</protein>
<evidence type="ECO:0000313" key="8">
    <source>
        <dbReference type="Proteomes" id="UP000566071"/>
    </source>
</evidence>
<dbReference type="PANTHER" id="PTHR43711:SF26">
    <property type="entry name" value="SENSOR HISTIDINE KINASE RCSC"/>
    <property type="match status" value="1"/>
</dbReference>
<feature type="domain" description="Histidine kinase" evidence="6">
    <location>
        <begin position="1"/>
        <end position="152"/>
    </location>
</feature>
<dbReference type="SUPFAM" id="SSF55874">
    <property type="entry name" value="ATPase domain of HSP90 chaperone/DNA topoisomerase II/histidine kinase"/>
    <property type="match status" value="1"/>
</dbReference>
<evidence type="ECO:0000256" key="1">
    <source>
        <dbReference type="ARBA" id="ARBA00000085"/>
    </source>
</evidence>
<keyword evidence="8" id="KW-1185">Reference proteome</keyword>
<gene>
    <name evidence="7" type="ORF">HK413_03570</name>
</gene>
<accession>A0ABX1W4E6</accession>
<reference evidence="7 8" key="1">
    <citation type="submission" date="2020-05" db="EMBL/GenBank/DDBJ databases">
        <authorList>
            <person name="Khan S.A."/>
            <person name="Jeon C.O."/>
            <person name="Chun B.H."/>
        </authorList>
    </citation>
    <scope>NUCLEOTIDE SEQUENCE [LARGE SCALE GENOMIC DNA]</scope>
    <source>
        <strain evidence="7 8">S1162</strain>
    </source>
</reference>
<dbReference type="PROSITE" id="PS50109">
    <property type="entry name" value="HIS_KIN"/>
    <property type="match status" value="1"/>
</dbReference>
<dbReference type="GO" id="GO:0016301">
    <property type="term" value="F:kinase activity"/>
    <property type="evidence" value="ECO:0007669"/>
    <property type="project" value="UniProtKB-KW"/>
</dbReference>
<dbReference type="Proteomes" id="UP000566071">
    <property type="component" value="Unassembled WGS sequence"/>
</dbReference>
<comment type="caution">
    <text evidence="7">The sequence shown here is derived from an EMBL/GenBank/DDBJ whole genome shotgun (WGS) entry which is preliminary data.</text>
</comment>
<evidence type="ECO:0000256" key="4">
    <source>
        <dbReference type="ARBA" id="ARBA00022777"/>
    </source>
</evidence>
<name>A0ABX1W4E6_9SPHI</name>
<keyword evidence="4 7" id="KW-0418">Kinase</keyword>
<dbReference type="InterPro" id="IPR050736">
    <property type="entry name" value="Sensor_HK_Regulatory"/>
</dbReference>
<proteinExistence type="predicted"/>
<evidence type="ECO:0000256" key="2">
    <source>
        <dbReference type="ARBA" id="ARBA00012438"/>
    </source>
</evidence>
<evidence type="ECO:0000313" key="7">
    <source>
        <dbReference type="EMBL" id="NNU33466.1"/>
    </source>
</evidence>
<evidence type="ECO:0000256" key="5">
    <source>
        <dbReference type="ARBA" id="ARBA00023012"/>
    </source>
</evidence>
<dbReference type="PANTHER" id="PTHR43711">
    <property type="entry name" value="TWO-COMPONENT HISTIDINE KINASE"/>
    <property type="match status" value="1"/>
</dbReference>
<evidence type="ECO:0000259" key="6">
    <source>
        <dbReference type="PROSITE" id="PS50109"/>
    </source>
</evidence>
<dbReference type="InterPro" id="IPR003594">
    <property type="entry name" value="HATPase_dom"/>
</dbReference>
<dbReference type="EC" id="2.7.13.3" evidence="2"/>
<keyword evidence="3" id="KW-0808">Transferase</keyword>
<dbReference type="InterPro" id="IPR005467">
    <property type="entry name" value="His_kinase_dom"/>
</dbReference>
<dbReference type="EMBL" id="JABFCR010000011">
    <property type="protein sequence ID" value="NNU33466.1"/>
    <property type="molecule type" value="Genomic_DNA"/>
</dbReference>
<organism evidence="7 8">
    <name type="scientific">Mucilaginibacter humi</name>
    <dbReference type="NCBI Taxonomy" id="2732510"/>
    <lineage>
        <taxon>Bacteria</taxon>
        <taxon>Pseudomonadati</taxon>
        <taxon>Bacteroidota</taxon>
        <taxon>Sphingobacteriia</taxon>
        <taxon>Sphingobacteriales</taxon>
        <taxon>Sphingobacteriaceae</taxon>
        <taxon>Mucilaginibacter</taxon>
    </lineage>
</organism>
<dbReference type="CDD" id="cd00075">
    <property type="entry name" value="HATPase"/>
    <property type="match status" value="1"/>
</dbReference>
<dbReference type="Gene3D" id="3.30.565.10">
    <property type="entry name" value="Histidine kinase-like ATPase, C-terminal domain"/>
    <property type="match status" value="1"/>
</dbReference>
<dbReference type="Pfam" id="PF02518">
    <property type="entry name" value="HATPase_c"/>
    <property type="match status" value="1"/>
</dbReference>
<comment type="catalytic activity">
    <reaction evidence="1">
        <text>ATP + protein L-histidine = ADP + protein N-phospho-L-histidine.</text>
        <dbReference type="EC" id="2.7.13.3"/>
    </reaction>
</comment>